<proteinExistence type="predicted"/>
<feature type="region of interest" description="Disordered" evidence="1">
    <location>
        <begin position="1"/>
        <end position="34"/>
    </location>
</feature>
<gene>
    <name evidence="2" type="ORF">CA13_63060</name>
</gene>
<dbReference type="Proteomes" id="UP000315010">
    <property type="component" value="Unassembled WGS sequence"/>
</dbReference>
<sequence length="62" mass="6743">MITSCNAAGMESLLGQRETSRPISGIRSDIGRPGNQCHRTFHASLDTLPHAKDVATSEEFDE</sequence>
<name>A0A5C5ZCF6_9BACT</name>
<organism evidence="2 3">
    <name type="scientific">Novipirellula herctigrandis</name>
    <dbReference type="NCBI Taxonomy" id="2527986"/>
    <lineage>
        <taxon>Bacteria</taxon>
        <taxon>Pseudomonadati</taxon>
        <taxon>Planctomycetota</taxon>
        <taxon>Planctomycetia</taxon>
        <taxon>Pirellulales</taxon>
        <taxon>Pirellulaceae</taxon>
        <taxon>Novipirellula</taxon>
    </lineage>
</organism>
<reference evidence="2 3" key="1">
    <citation type="submission" date="2019-02" db="EMBL/GenBank/DDBJ databases">
        <title>Deep-cultivation of Planctomycetes and their phenomic and genomic characterization uncovers novel biology.</title>
        <authorList>
            <person name="Wiegand S."/>
            <person name="Jogler M."/>
            <person name="Boedeker C."/>
            <person name="Pinto D."/>
            <person name="Vollmers J."/>
            <person name="Rivas-Marin E."/>
            <person name="Kohn T."/>
            <person name="Peeters S.H."/>
            <person name="Heuer A."/>
            <person name="Rast P."/>
            <person name="Oberbeckmann S."/>
            <person name="Bunk B."/>
            <person name="Jeske O."/>
            <person name="Meyerdierks A."/>
            <person name="Storesund J.E."/>
            <person name="Kallscheuer N."/>
            <person name="Luecker S."/>
            <person name="Lage O.M."/>
            <person name="Pohl T."/>
            <person name="Merkel B.J."/>
            <person name="Hornburger P."/>
            <person name="Mueller R.-W."/>
            <person name="Bruemmer F."/>
            <person name="Labrenz M."/>
            <person name="Spormann A.M."/>
            <person name="Op Den Camp H."/>
            <person name="Overmann J."/>
            <person name="Amann R."/>
            <person name="Jetten M.S.M."/>
            <person name="Mascher T."/>
            <person name="Medema M.H."/>
            <person name="Devos D.P."/>
            <person name="Kaster A.-K."/>
            <person name="Ovreas L."/>
            <person name="Rohde M."/>
            <person name="Galperin M.Y."/>
            <person name="Jogler C."/>
        </authorList>
    </citation>
    <scope>NUCLEOTIDE SEQUENCE [LARGE SCALE GENOMIC DNA]</scope>
    <source>
        <strain evidence="2 3">CA13</strain>
    </source>
</reference>
<protein>
    <submittedName>
        <fullName evidence="2">Uncharacterized protein</fullName>
    </submittedName>
</protein>
<dbReference type="EMBL" id="SJPJ01000001">
    <property type="protein sequence ID" value="TWT84825.1"/>
    <property type="molecule type" value="Genomic_DNA"/>
</dbReference>
<evidence type="ECO:0000256" key="1">
    <source>
        <dbReference type="SAM" id="MobiDB-lite"/>
    </source>
</evidence>
<dbReference type="AlphaFoldDB" id="A0A5C5ZCF6"/>
<comment type="caution">
    <text evidence="2">The sequence shown here is derived from an EMBL/GenBank/DDBJ whole genome shotgun (WGS) entry which is preliminary data.</text>
</comment>
<keyword evidence="3" id="KW-1185">Reference proteome</keyword>
<evidence type="ECO:0000313" key="2">
    <source>
        <dbReference type="EMBL" id="TWT84825.1"/>
    </source>
</evidence>
<evidence type="ECO:0000313" key="3">
    <source>
        <dbReference type="Proteomes" id="UP000315010"/>
    </source>
</evidence>
<accession>A0A5C5ZCF6</accession>